<accession>A0A931CEE5</accession>
<reference evidence="1" key="1">
    <citation type="submission" date="2020-11" db="EMBL/GenBank/DDBJ databases">
        <title>Isolation and identification of active actinomycetes.</title>
        <authorList>
            <person name="Sun X."/>
        </authorList>
    </citation>
    <scope>NUCLEOTIDE SEQUENCE</scope>
    <source>
        <strain evidence="1">NEAU-A11</strain>
    </source>
</reference>
<dbReference type="Proteomes" id="UP000598146">
    <property type="component" value="Unassembled WGS sequence"/>
</dbReference>
<comment type="caution">
    <text evidence="1">The sequence shown here is derived from an EMBL/GenBank/DDBJ whole genome shotgun (WGS) entry which is preliminary data.</text>
</comment>
<dbReference type="EMBL" id="JADQTO010000041">
    <property type="protein sequence ID" value="MBG0568599.1"/>
    <property type="molecule type" value="Genomic_DNA"/>
</dbReference>
<dbReference type="RefSeq" id="WP_196420367.1">
    <property type="nucleotide sequence ID" value="NZ_JADQTO010000041.1"/>
</dbReference>
<name>A0A931CEE5_9ACTN</name>
<keyword evidence="2" id="KW-1185">Reference proteome</keyword>
<protein>
    <submittedName>
        <fullName evidence="1">Uncharacterized protein</fullName>
    </submittedName>
</protein>
<dbReference type="AlphaFoldDB" id="A0A931CEE5"/>
<evidence type="ECO:0000313" key="1">
    <source>
        <dbReference type="EMBL" id="MBG0568599.1"/>
    </source>
</evidence>
<sequence>MRYQGILPHMVSDRIQAWMRGHFRPEDLEPALDLLADLVSQEREDAAGTERVQAAVVLLSGGDSQRFLEAAALAWQDWRDVLVAAGLAHDDWRDRLNVELPYRP</sequence>
<proteinExistence type="predicted"/>
<organism evidence="1 2">
    <name type="scientific">Actinoplanes aureus</name>
    <dbReference type="NCBI Taxonomy" id="2792083"/>
    <lineage>
        <taxon>Bacteria</taxon>
        <taxon>Bacillati</taxon>
        <taxon>Actinomycetota</taxon>
        <taxon>Actinomycetes</taxon>
        <taxon>Micromonosporales</taxon>
        <taxon>Micromonosporaceae</taxon>
        <taxon>Actinoplanes</taxon>
    </lineage>
</organism>
<gene>
    <name evidence="1" type="ORF">I4J89_44975</name>
</gene>
<evidence type="ECO:0000313" key="2">
    <source>
        <dbReference type="Proteomes" id="UP000598146"/>
    </source>
</evidence>